<feature type="non-terminal residue" evidence="1">
    <location>
        <position position="1"/>
    </location>
</feature>
<dbReference type="InterPro" id="IPR047589">
    <property type="entry name" value="DUF11_rpt"/>
</dbReference>
<gene>
    <name evidence="1" type="ORF">A3SI_20337</name>
</gene>
<proteinExistence type="predicted"/>
<reference evidence="1 2" key="1">
    <citation type="submission" date="2012-05" db="EMBL/GenBank/DDBJ databases">
        <title>Genome sequence of Nitritalea halalkaliphila LW7.</title>
        <authorList>
            <person name="Jangir P.K."/>
            <person name="Singh A."/>
            <person name="Shivaji S."/>
            <person name="Sharma R."/>
        </authorList>
    </citation>
    <scope>NUCLEOTIDE SEQUENCE [LARGE SCALE GENOMIC DNA]</scope>
    <source>
        <strain evidence="1 2">LW7</strain>
    </source>
</reference>
<protein>
    <submittedName>
        <fullName evidence="1">Uncharacterized protein</fullName>
    </submittedName>
</protein>
<evidence type="ECO:0000313" key="2">
    <source>
        <dbReference type="Proteomes" id="UP000005551"/>
    </source>
</evidence>
<dbReference type="Proteomes" id="UP000005551">
    <property type="component" value="Unassembled WGS sequence"/>
</dbReference>
<dbReference type="AlphaFoldDB" id="I5BQ33"/>
<organism evidence="1 2">
    <name type="scientific">Nitritalea halalkaliphila LW7</name>
    <dbReference type="NCBI Taxonomy" id="1189621"/>
    <lineage>
        <taxon>Bacteria</taxon>
        <taxon>Pseudomonadati</taxon>
        <taxon>Bacteroidota</taxon>
        <taxon>Cytophagia</taxon>
        <taxon>Cytophagales</taxon>
        <taxon>Cyclobacteriaceae</taxon>
        <taxon>Nitritalea</taxon>
    </lineage>
</organism>
<sequence>SDAQEVVVTDPIPMGTTFVSADMGGMLENGIVTWNVGTSQRARR</sequence>
<accession>I5BQ33</accession>
<name>I5BQ33_9BACT</name>
<comment type="caution">
    <text evidence="1">The sequence shown here is derived from an EMBL/GenBank/DDBJ whole genome shotgun (WGS) entry which is preliminary data.</text>
</comment>
<dbReference type="NCBIfam" id="TIGR01451">
    <property type="entry name" value="B_ant_repeat"/>
    <property type="match status" value="1"/>
</dbReference>
<keyword evidence="2" id="KW-1185">Reference proteome</keyword>
<evidence type="ECO:0000313" key="1">
    <source>
        <dbReference type="EMBL" id="EIM71685.1"/>
    </source>
</evidence>
<dbReference type="EMBL" id="AJYA01000125">
    <property type="protein sequence ID" value="EIM71685.1"/>
    <property type="molecule type" value="Genomic_DNA"/>
</dbReference>